<gene>
    <name evidence="1" type="ORF">IAB70_04860</name>
</gene>
<name>A0A9D1M1H2_9FIRM</name>
<sequence>MILNAENLNRRMSVDKQVQEIKRIQNAAVGDVLFTASTCSNTDVIETLLHESGIRYQEGVAGYTVKYYKV</sequence>
<reference evidence="1" key="1">
    <citation type="submission" date="2020-10" db="EMBL/GenBank/DDBJ databases">
        <authorList>
            <person name="Gilroy R."/>
        </authorList>
    </citation>
    <scope>NUCLEOTIDE SEQUENCE</scope>
    <source>
        <strain evidence="1">CHK195-15760</strain>
    </source>
</reference>
<comment type="caution">
    <text evidence="1">The sequence shown here is derived from an EMBL/GenBank/DDBJ whole genome shotgun (WGS) entry which is preliminary data.</text>
</comment>
<dbReference type="AlphaFoldDB" id="A0A9D1M1H2"/>
<reference evidence="1" key="2">
    <citation type="journal article" date="2021" name="PeerJ">
        <title>Extensive microbial diversity within the chicken gut microbiome revealed by metagenomics and culture.</title>
        <authorList>
            <person name="Gilroy R."/>
            <person name="Ravi A."/>
            <person name="Getino M."/>
            <person name="Pursley I."/>
            <person name="Horton D.L."/>
            <person name="Alikhan N.F."/>
            <person name="Baker D."/>
            <person name="Gharbi K."/>
            <person name="Hall N."/>
            <person name="Watson M."/>
            <person name="Adriaenssens E.M."/>
            <person name="Foster-Nyarko E."/>
            <person name="Jarju S."/>
            <person name="Secka A."/>
            <person name="Antonio M."/>
            <person name="Oren A."/>
            <person name="Chaudhuri R.R."/>
            <person name="La Ragione R."/>
            <person name="Hildebrand F."/>
            <person name="Pallen M.J."/>
        </authorList>
    </citation>
    <scope>NUCLEOTIDE SEQUENCE</scope>
    <source>
        <strain evidence="1">CHK195-15760</strain>
    </source>
</reference>
<protein>
    <submittedName>
        <fullName evidence="1">Uncharacterized protein</fullName>
    </submittedName>
</protein>
<proteinExistence type="predicted"/>
<accession>A0A9D1M1H2</accession>
<organism evidence="1 2">
    <name type="scientific">Candidatus Merdicola faecigallinarum</name>
    <dbReference type="NCBI Taxonomy" id="2840862"/>
    <lineage>
        <taxon>Bacteria</taxon>
        <taxon>Bacillati</taxon>
        <taxon>Bacillota</taxon>
        <taxon>Clostridia</taxon>
        <taxon>Candidatus Merdicola</taxon>
    </lineage>
</organism>
<dbReference type="Proteomes" id="UP000824093">
    <property type="component" value="Unassembled WGS sequence"/>
</dbReference>
<dbReference type="EMBL" id="DVNH01000034">
    <property type="protein sequence ID" value="HIU51931.1"/>
    <property type="molecule type" value="Genomic_DNA"/>
</dbReference>
<evidence type="ECO:0000313" key="1">
    <source>
        <dbReference type="EMBL" id="HIU51931.1"/>
    </source>
</evidence>
<evidence type="ECO:0000313" key="2">
    <source>
        <dbReference type="Proteomes" id="UP000824093"/>
    </source>
</evidence>